<keyword evidence="3" id="KW-0808">Transferase</keyword>
<keyword evidence="5" id="KW-0418">Kinase</keyword>
<evidence type="ECO:0000256" key="7">
    <source>
        <dbReference type="ARBA" id="ARBA00023127"/>
    </source>
</evidence>
<dbReference type="InterPro" id="IPR004367">
    <property type="entry name" value="Cyclin_C-dom"/>
</dbReference>
<protein>
    <recommendedName>
        <fullName evidence="9">Cyclin-dependent kinase 2 homolog</fullName>
        <ecNumber evidence="1">2.7.11.22</ecNumber>
    </recommendedName>
    <alternativeName>
        <fullName evidence="10">Cell division control protein 2 homolog</fullName>
    </alternativeName>
    <alternativeName>
        <fullName evidence="11">cdc2-related kinase 2</fullName>
    </alternativeName>
</protein>
<evidence type="ECO:0000256" key="8">
    <source>
        <dbReference type="ARBA" id="ARBA00038543"/>
    </source>
</evidence>
<dbReference type="Pfam" id="PF02984">
    <property type="entry name" value="Cyclin_C"/>
    <property type="match status" value="1"/>
</dbReference>
<evidence type="ECO:0000259" key="12">
    <source>
        <dbReference type="PROSITE" id="PS50011"/>
    </source>
</evidence>
<dbReference type="Proteomes" id="UP001165121">
    <property type="component" value="Unassembled WGS sequence"/>
</dbReference>
<evidence type="ECO:0000256" key="5">
    <source>
        <dbReference type="ARBA" id="ARBA00022777"/>
    </source>
</evidence>
<dbReference type="GO" id="GO:0000082">
    <property type="term" value="P:G1/S transition of mitotic cell cycle"/>
    <property type="evidence" value="ECO:0007669"/>
    <property type="project" value="TreeGrafter"/>
</dbReference>
<evidence type="ECO:0000313" key="13">
    <source>
        <dbReference type="EMBL" id="GMF51822.1"/>
    </source>
</evidence>
<dbReference type="GO" id="GO:0005634">
    <property type="term" value="C:nucleus"/>
    <property type="evidence" value="ECO:0007669"/>
    <property type="project" value="TreeGrafter"/>
</dbReference>
<dbReference type="GO" id="GO:0000307">
    <property type="term" value="C:cyclin-dependent protein kinase holoenzyme complex"/>
    <property type="evidence" value="ECO:0007669"/>
    <property type="project" value="TreeGrafter"/>
</dbReference>
<dbReference type="GO" id="GO:0010468">
    <property type="term" value="P:regulation of gene expression"/>
    <property type="evidence" value="ECO:0007669"/>
    <property type="project" value="TreeGrafter"/>
</dbReference>
<sequence>MERSTPRESPDSWIIIKPINALKCDSPLKRRKSHPLVVLNLKITQGDDKTFPVRSSSASPSHIRASRVPLDPLRDSDDDVAGDATLEISDFALVRATGILCRRYTTEVITLWYRAPEILMGVQDYGAAVDVWSIGCIFAEMAQGKPLFTGISEVDQLFQIFSKLSTPTTETWPGFSSLPNYHFEFPSWNQRPLTHLISGMSDLGIDLLAKLLTYDPGQRITAEEALCHPYFFDEIPTFLPVTMKNIMNQVCYIVSSIWSNPLPGHVQQFHEYLRQAELDSWKEIEYLRYRKNLETHAGLLLVVDVFEMCPRTFFLAVNYTDRYLNSITVEKSKLQLLGATSLHVASKLEDVSYIGVKDLAMCADSEFKAEEVLRMEENLLNTLNFTLSMPTALDFMNIYEKLIPSIPKKIVMLTHYLLELTLQEYQFLKYAPSIVATCCLSMAMRASTAVLEVSVELPGSSQEAPLESRSVPGRGHPPSSFVQHVVLAETADTKHSIPNAQASNLPTFGAPSAAVGTLAAMLPTSSKGSS</sequence>
<evidence type="ECO:0000256" key="6">
    <source>
        <dbReference type="ARBA" id="ARBA00022840"/>
    </source>
</evidence>
<dbReference type="EMBL" id="BSXT01002956">
    <property type="protein sequence ID" value="GMF51822.1"/>
    <property type="molecule type" value="Genomic_DNA"/>
</dbReference>
<keyword evidence="6" id="KW-0067">ATP-binding</keyword>
<dbReference type="EC" id="2.7.11.22" evidence="1"/>
<keyword evidence="4" id="KW-0547">Nucleotide-binding</keyword>
<reference evidence="13" key="1">
    <citation type="submission" date="2023-04" db="EMBL/GenBank/DDBJ databases">
        <title>Phytophthora fragariaefolia NBRC 109709.</title>
        <authorList>
            <person name="Ichikawa N."/>
            <person name="Sato H."/>
            <person name="Tonouchi N."/>
        </authorList>
    </citation>
    <scope>NUCLEOTIDE SEQUENCE</scope>
    <source>
        <strain evidence="13">NBRC 109709</strain>
    </source>
</reference>
<evidence type="ECO:0000256" key="9">
    <source>
        <dbReference type="ARBA" id="ARBA00039612"/>
    </source>
</evidence>
<dbReference type="GO" id="GO:0004693">
    <property type="term" value="F:cyclin-dependent protein serine/threonine kinase activity"/>
    <property type="evidence" value="ECO:0007669"/>
    <property type="project" value="UniProtKB-EC"/>
</dbReference>
<dbReference type="InterPro" id="IPR036915">
    <property type="entry name" value="Cyclin-like_sf"/>
</dbReference>
<dbReference type="SMART" id="SM01332">
    <property type="entry name" value="Cyclin_C"/>
    <property type="match status" value="1"/>
</dbReference>
<dbReference type="PANTHER" id="PTHR24056">
    <property type="entry name" value="CELL DIVISION PROTEIN KINASE"/>
    <property type="match status" value="1"/>
</dbReference>
<dbReference type="Gene3D" id="1.10.472.10">
    <property type="entry name" value="Cyclin-like"/>
    <property type="match status" value="2"/>
</dbReference>
<evidence type="ECO:0000256" key="4">
    <source>
        <dbReference type="ARBA" id="ARBA00022741"/>
    </source>
</evidence>
<evidence type="ECO:0000256" key="11">
    <source>
        <dbReference type="ARBA" id="ARBA00042858"/>
    </source>
</evidence>
<evidence type="ECO:0000313" key="14">
    <source>
        <dbReference type="Proteomes" id="UP001165121"/>
    </source>
</evidence>
<dbReference type="SUPFAM" id="SSF56112">
    <property type="entry name" value="Protein kinase-like (PK-like)"/>
    <property type="match status" value="1"/>
</dbReference>
<gene>
    <name evidence="13" type="ORF">Pfra01_002108500</name>
</gene>
<dbReference type="GO" id="GO:0010389">
    <property type="term" value="P:regulation of G2/M transition of mitotic cell cycle"/>
    <property type="evidence" value="ECO:0007669"/>
    <property type="project" value="TreeGrafter"/>
</dbReference>
<comment type="subunit">
    <text evidence="8">May form a complex composed of at least the catalytic subunit CRK2 and a cyclin.</text>
</comment>
<dbReference type="GO" id="GO:0030332">
    <property type="term" value="F:cyclin binding"/>
    <property type="evidence" value="ECO:0007669"/>
    <property type="project" value="TreeGrafter"/>
</dbReference>
<dbReference type="InterPro" id="IPR000719">
    <property type="entry name" value="Prot_kinase_dom"/>
</dbReference>
<dbReference type="InterPro" id="IPR006671">
    <property type="entry name" value="Cyclin_N"/>
</dbReference>
<keyword evidence="2" id="KW-0723">Serine/threonine-protein kinase</keyword>
<dbReference type="GO" id="GO:0005524">
    <property type="term" value="F:ATP binding"/>
    <property type="evidence" value="ECO:0007669"/>
    <property type="project" value="UniProtKB-KW"/>
</dbReference>
<dbReference type="GO" id="GO:0007165">
    <property type="term" value="P:signal transduction"/>
    <property type="evidence" value="ECO:0007669"/>
    <property type="project" value="TreeGrafter"/>
</dbReference>
<evidence type="ECO:0000256" key="3">
    <source>
        <dbReference type="ARBA" id="ARBA00022679"/>
    </source>
</evidence>
<dbReference type="Gene3D" id="1.10.510.10">
    <property type="entry name" value="Transferase(Phosphotransferase) domain 1"/>
    <property type="match status" value="1"/>
</dbReference>
<dbReference type="FunFam" id="1.10.472.10:FF:000057">
    <property type="entry name" value="Cyclin N-terminal domain containing 2"/>
    <property type="match status" value="1"/>
</dbReference>
<dbReference type="AlphaFoldDB" id="A0A9W6Y4K4"/>
<evidence type="ECO:0000256" key="10">
    <source>
        <dbReference type="ARBA" id="ARBA00041902"/>
    </source>
</evidence>
<name>A0A9W6Y4K4_9STRA</name>
<dbReference type="SMART" id="SM00220">
    <property type="entry name" value="S_TKc"/>
    <property type="match status" value="1"/>
</dbReference>
<dbReference type="InterPro" id="IPR013763">
    <property type="entry name" value="Cyclin-like_dom"/>
</dbReference>
<dbReference type="Pfam" id="PF00134">
    <property type="entry name" value="Cyclin_N"/>
    <property type="match status" value="1"/>
</dbReference>
<dbReference type="Pfam" id="PF00069">
    <property type="entry name" value="Pkinase"/>
    <property type="match status" value="1"/>
</dbReference>
<organism evidence="13 14">
    <name type="scientific">Phytophthora fragariaefolia</name>
    <dbReference type="NCBI Taxonomy" id="1490495"/>
    <lineage>
        <taxon>Eukaryota</taxon>
        <taxon>Sar</taxon>
        <taxon>Stramenopiles</taxon>
        <taxon>Oomycota</taxon>
        <taxon>Peronosporomycetes</taxon>
        <taxon>Peronosporales</taxon>
        <taxon>Peronosporaceae</taxon>
        <taxon>Phytophthora</taxon>
    </lineage>
</organism>
<dbReference type="FunFam" id="1.10.510.10:FF:000624">
    <property type="entry name" value="Mitogen-activated protein kinase"/>
    <property type="match status" value="1"/>
</dbReference>
<feature type="domain" description="Protein kinase" evidence="12">
    <location>
        <begin position="1"/>
        <end position="231"/>
    </location>
</feature>
<dbReference type="SUPFAM" id="SSF47954">
    <property type="entry name" value="Cyclin-like"/>
    <property type="match status" value="2"/>
</dbReference>
<proteinExistence type="predicted"/>
<evidence type="ECO:0000256" key="2">
    <source>
        <dbReference type="ARBA" id="ARBA00022527"/>
    </source>
</evidence>
<dbReference type="InterPro" id="IPR011009">
    <property type="entry name" value="Kinase-like_dom_sf"/>
</dbReference>
<dbReference type="CDD" id="cd20537">
    <property type="entry name" value="CYCLIN_CCNO-like_rpt2"/>
    <property type="match status" value="1"/>
</dbReference>
<dbReference type="InterPro" id="IPR050108">
    <property type="entry name" value="CDK"/>
</dbReference>
<dbReference type="SMART" id="SM00385">
    <property type="entry name" value="CYCLIN"/>
    <property type="match status" value="2"/>
</dbReference>
<accession>A0A9W6Y4K4</accession>
<dbReference type="PROSITE" id="PS50011">
    <property type="entry name" value="PROTEIN_KINASE_DOM"/>
    <property type="match status" value="1"/>
</dbReference>
<dbReference type="GO" id="GO:0005737">
    <property type="term" value="C:cytoplasm"/>
    <property type="evidence" value="ECO:0007669"/>
    <property type="project" value="TreeGrafter"/>
</dbReference>
<evidence type="ECO:0000256" key="1">
    <source>
        <dbReference type="ARBA" id="ARBA00012425"/>
    </source>
</evidence>
<dbReference type="PANTHER" id="PTHR24056:SF254">
    <property type="entry name" value="CYCLIN-DEPENDENT KINASE 2"/>
    <property type="match status" value="1"/>
</dbReference>
<dbReference type="OrthoDB" id="62452at2759"/>
<keyword evidence="14" id="KW-1185">Reference proteome</keyword>
<comment type="caution">
    <text evidence="13">The sequence shown here is derived from an EMBL/GenBank/DDBJ whole genome shotgun (WGS) entry which is preliminary data.</text>
</comment>
<keyword evidence="7" id="KW-0195">Cyclin</keyword>